<feature type="domain" description="LTD" evidence="3">
    <location>
        <begin position="322"/>
        <end position="398"/>
    </location>
</feature>
<dbReference type="Proteomes" id="UP001610104">
    <property type="component" value="Unassembled WGS sequence"/>
</dbReference>
<evidence type="ECO:0000313" key="6">
    <source>
        <dbReference type="EMBL" id="MFH6769113.1"/>
    </source>
</evidence>
<dbReference type="Pfam" id="PF13205">
    <property type="entry name" value="Big_5"/>
    <property type="match status" value="1"/>
</dbReference>
<keyword evidence="1 2" id="KW-0732">Signal</keyword>
<gene>
    <name evidence="6" type="ORF">V8G56_10235</name>
</gene>
<proteinExistence type="predicted"/>
<feature type="signal peptide" evidence="2">
    <location>
        <begin position="1"/>
        <end position="22"/>
    </location>
</feature>
<name>A0ABW7MQJ3_9FLAO</name>
<dbReference type="InterPro" id="IPR014755">
    <property type="entry name" value="Cu-Rt/internalin_Ig-like"/>
</dbReference>
<feature type="chain" id="PRO_5046874421" evidence="2">
    <location>
        <begin position="23"/>
        <end position="572"/>
    </location>
</feature>
<feature type="domain" description="SbsA Ig-like" evidence="4">
    <location>
        <begin position="217"/>
        <end position="314"/>
    </location>
</feature>
<dbReference type="SUPFAM" id="SSF74853">
    <property type="entry name" value="Lamin A/C globular tail domain"/>
    <property type="match status" value="1"/>
</dbReference>
<evidence type="ECO:0000259" key="5">
    <source>
        <dbReference type="Pfam" id="PF18962"/>
    </source>
</evidence>
<accession>A0ABW7MQJ3</accession>
<comment type="caution">
    <text evidence="6">The sequence shown here is derived from an EMBL/GenBank/DDBJ whole genome shotgun (WGS) entry which is preliminary data.</text>
</comment>
<reference evidence="6 7" key="1">
    <citation type="submission" date="2024-02" db="EMBL/GenBank/DDBJ databases">
        <title>A Gaetbulibacter species isolated from tidal flats and genomic insights of their niches.</title>
        <authorList>
            <person name="Ye Y."/>
        </authorList>
    </citation>
    <scope>NUCLEOTIDE SEQUENCE [LARGE SCALE GENOMIC DNA]</scope>
    <source>
        <strain evidence="6 7">KEM-8</strain>
    </source>
</reference>
<dbReference type="InterPro" id="IPR036415">
    <property type="entry name" value="Lamin_tail_dom_sf"/>
</dbReference>
<evidence type="ECO:0000259" key="4">
    <source>
        <dbReference type="Pfam" id="PF13205"/>
    </source>
</evidence>
<dbReference type="Pfam" id="PF18962">
    <property type="entry name" value="Por_Secre_tail"/>
    <property type="match status" value="1"/>
</dbReference>
<organism evidence="6 7">
    <name type="scientific">Gaetbulibacter aquiaggeris</name>
    <dbReference type="NCBI Taxonomy" id="1735373"/>
    <lineage>
        <taxon>Bacteria</taxon>
        <taxon>Pseudomonadati</taxon>
        <taxon>Bacteroidota</taxon>
        <taxon>Flavobacteriia</taxon>
        <taxon>Flavobacteriales</taxon>
        <taxon>Flavobacteriaceae</taxon>
        <taxon>Gaetbulibacter</taxon>
    </lineage>
</organism>
<dbReference type="InterPro" id="IPR026444">
    <property type="entry name" value="Secre_tail"/>
</dbReference>
<dbReference type="RefSeq" id="WP_395438354.1">
    <property type="nucleotide sequence ID" value="NZ_JBAWKC010000003.1"/>
</dbReference>
<dbReference type="EMBL" id="JBAWKC010000003">
    <property type="protein sequence ID" value="MFH6769113.1"/>
    <property type="molecule type" value="Genomic_DNA"/>
</dbReference>
<dbReference type="Pfam" id="PF00932">
    <property type="entry name" value="LTD"/>
    <property type="match status" value="1"/>
</dbReference>
<dbReference type="InterPro" id="IPR001322">
    <property type="entry name" value="Lamin_tail_dom"/>
</dbReference>
<dbReference type="NCBIfam" id="TIGR04183">
    <property type="entry name" value="Por_Secre_tail"/>
    <property type="match status" value="1"/>
</dbReference>
<dbReference type="Gene3D" id="2.60.40.1220">
    <property type="match status" value="1"/>
</dbReference>
<sequence>MKRFLSLLLVLFSFSLFTKVLGQVTEFPYTESFETESFIEGTNVYFIDNWFGNHVDSTRVFQEKTNVKSGTSALGLWPIPEEGVDSEEIELIVNVDLDLTGMENVVAKFWVATEATAAYKHVKLYLKQSMDGGLTFGPKFIMGTDYRGFVNADTPYKEFTFPLHSSANNNPDVVLQFIAKSGARKGTVAKILIDDVYIYAAPEDIFPPVAIEPKTLNVNEISIRFSEAVDESALDPANYIFALGSPTGHSGSGSGGHKITDSKDLPTIGSITQIDSDTYTLNLTTPINIGKYYDLTISNIKDIAGNTMLTSTSTFIYNPLTEGLVISEIMYDDPPKEQNDNLEFIELYNVTDTPIELGGLMIKGGIASGKLPEFTLQPDSYWVTAKNASAFYNVFGVIVHEWMGANLSNDEPESLFIVNTNHHSGVMIDSLTYHVGAPWPEGAAGLGHSMELIDLSSDNSNPLNWKDSNNYIGNYNGTDIYASPGYANSTLSANHSYLEEQVRIYPNPVREALTIDSKIQLTKVEIYSVLGKKVKEIHRDFNAIQTSQLPNGIYIVKIYSDKEFTTKKILKK</sequence>
<evidence type="ECO:0000313" key="7">
    <source>
        <dbReference type="Proteomes" id="UP001610104"/>
    </source>
</evidence>
<evidence type="ECO:0000256" key="2">
    <source>
        <dbReference type="SAM" id="SignalP"/>
    </source>
</evidence>
<keyword evidence="7" id="KW-1185">Reference proteome</keyword>
<evidence type="ECO:0000259" key="3">
    <source>
        <dbReference type="Pfam" id="PF00932"/>
    </source>
</evidence>
<evidence type="ECO:0000256" key="1">
    <source>
        <dbReference type="ARBA" id="ARBA00022729"/>
    </source>
</evidence>
<dbReference type="InterPro" id="IPR032812">
    <property type="entry name" value="SbsA_Ig"/>
</dbReference>
<protein>
    <submittedName>
        <fullName evidence="6">T9SS type A sorting domain-containing protein</fullName>
    </submittedName>
</protein>
<feature type="domain" description="Secretion system C-terminal sorting" evidence="5">
    <location>
        <begin position="504"/>
        <end position="569"/>
    </location>
</feature>